<feature type="chain" id="PRO_5009908658" evidence="1">
    <location>
        <begin position="30"/>
        <end position="181"/>
    </location>
</feature>
<dbReference type="Gene3D" id="2.40.160.20">
    <property type="match status" value="1"/>
</dbReference>
<keyword evidence="1" id="KW-0732">Signal</keyword>
<proteinExistence type="predicted"/>
<dbReference type="Proteomes" id="UP000184346">
    <property type="component" value="Unassembled WGS sequence"/>
</dbReference>
<evidence type="ECO:0000313" key="2">
    <source>
        <dbReference type="EMBL" id="SHF22110.1"/>
    </source>
</evidence>
<dbReference type="STRING" id="1121942.SAMN02745148_02080"/>
<sequence length="181" mass="19710">MIRLRLASAPSLLLMLAVAGLLASGPIDAQDRTTIGIRAGTLATDRQADFTQYEAFLAHDLPWRWRLGTDWVLGTRLNASLGVLRSGDEESLIGTIGPGLTLHRAGSPWIFDAGTSLAGLDKDVFRKKDIGGQFQFSSSIALNYRFESVSLGYRFMHLSNGGLSDPNPGLDMHMLELGRHL</sequence>
<feature type="signal peptide" evidence="1">
    <location>
        <begin position="1"/>
        <end position="29"/>
    </location>
</feature>
<reference evidence="2 3" key="1">
    <citation type="submission" date="2016-11" db="EMBL/GenBank/DDBJ databases">
        <authorList>
            <person name="Jaros S."/>
            <person name="Januszkiewicz K."/>
            <person name="Wedrychowicz H."/>
        </authorList>
    </citation>
    <scope>NUCLEOTIDE SEQUENCE [LARGE SCALE GENOMIC DNA]</scope>
    <source>
        <strain evidence="2 3">DSM 19980</strain>
    </source>
</reference>
<accession>A0A1M4ZVL7</accession>
<keyword evidence="3" id="KW-1185">Reference proteome</keyword>
<dbReference type="InterPro" id="IPR018550">
    <property type="entry name" value="Lipid-A_deacylase-rel"/>
</dbReference>
<organism evidence="2 3">
    <name type="scientific">Modicisalibacter ilicicola DSM 19980</name>
    <dbReference type="NCBI Taxonomy" id="1121942"/>
    <lineage>
        <taxon>Bacteria</taxon>
        <taxon>Pseudomonadati</taxon>
        <taxon>Pseudomonadota</taxon>
        <taxon>Gammaproteobacteria</taxon>
        <taxon>Oceanospirillales</taxon>
        <taxon>Halomonadaceae</taxon>
        <taxon>Modicisalibacter</taxon>
    </lineage>
</organism>
<evidence type="ECO:0000256" key="1">
    <source>
        <dbReference type="SAM" id="SignalP"/>
    </source>
</evidence>
<evidence type="ECO:0000313" key="3">
    <source>
        <dbReference type="Proteomes" id="UP000184346"/>
    </source>
</evidence>
<dbReference type="EMBL" id="FQUJ01000008">
    <property type="protein sequence ID" value="SHF22110.1"/>
    <property type="molecule type" value="Genomic_DNA"/>
</dbReference>
<dbReference type="Pfam" id="PF09411">
    <property type="entry name" value="PagL"/>
    <property type="match status" value="1"/>
</dbReference>
<dbReference type="AlphaFoldDB" id="A0A1M4ZVL7"/>
<name>A0A1M4ZVL7_9GAMM</name>
<protein>
    <submittedName>
        <fullName evidence="2">Lipid A 3-O-deacylase (PagL)</fullName>
    </submittedName>
</protein>
<gene>
    <name evidence="2" type="ORF">SAMN02745148_02080</name>
</gene>